<keyword evidence="1" id="KW-0812">Transmembrane</keyword>
<dbReference type="NCBIfam" id="NF037970">
    <property type="entry name" value="vanZ_1"/>
    <property type="match status" value="1"/>
</dbReference>
<reference evidence="3 4" key="1">
    <citation type="submission" date="2019-02" db="EMBL/GenBank/DDBJ databases">
        <title>Deep-cultivation of Planctomycetes and their phenomic and genomic characterization uncovers novel biology.</title>
        <authorList>
            <person name="Wiegand S."/>
            <person name="Jogler M."/>
            <person name="Boedeker C."/>
            <person name="Pinto D."/>
            <person name="Vollmers J."/>
            <person name="Rivas-Marin E."/>
            <person name="Kohn T."/>
            <person name="Peeters S.H."/>
            <person name="Heuer A."/>
            <person name="Rast P."/>
            <person name="Oberbeckmann S."/>
            <person name="Bunk B."/>
            <person name="Jeske O."/>
            <person name="Meyerdierks A."/>
            <person name="Storesund J.E."/>
            <person name="Kallscheuer N."/>
            <person name="Luecker S."/>
            <person name="Lage O.M."/>
            <person name="Pohl T."/>
            <person name="Merkel B.J."/>
            <person name="Hornburger P."/>
            <person name="Mueller R.-W."/>
            <person name="Bruemmer F."/>
            <person name="Labrenz M."/>
            <person name="Spormann A.M."/>
            <person name="Op den Camp H."/>
            <person name="Overmann J."/>
            <person name="Amann R."/>
            <person name="Jetten M.S.M."/>
            <person name="Mascher T."/>
            <person name="Medema M.H."/>
            <person name="Devos D.P."/>
            <person name="Kaster A.-K."/>
            <person name="Ovreas L."/>
            <person name="Rohde M."/>
            <person name="Galperin M.Y."/>
            <person name="Jogler C."/>
        </authorList>
    </citation>
    <scope>NUCLEOTIDE SEQUENCE [LARGE SCALE GENOMIC DNA]</scope>
    <source>
        <strain evidence="3 4">ETA_A8</strain>
    </source>
</reference>
<dbReference type="PANTHER" id="PTHR28008">
    <property type="entry name" value="DOMAIN PROTEIN, PUTATIVE (AFU_ORTHOLOGUE AFUA_3G10980)-RELATED"/>
    <property type="match status" value="1"/>
</dbReference>
<accession>A0A517Y4L2</accession>
<keyword evidence="4" id="KW-1185">Reference proteome</keyword>
<feature type="domain" description="VanZ-like" evidence="2">
    <location>
        <begin position="32"/>
        <end position="104"/>
    </location>
</feature>
<proteinExistence type="predicted"/>
<feature type="transmembrane region" description="Helical" evidence="1">
    <location>
        <begin position="54"/>
        <end position="70"/>
    </location>
</feature>
<keyword evidence="1" id="KW-0472">Membrane</keyword>
<evidence type="ECO:0000256" key="1">
    <source>
        <dbReference type="SAM" id="Phobius"/>
    </source>
</evidence>
<feature type="transmembrane region" description="Helical" evidence="1">
    <location>
        <begin position="30"/>
        <end position="49"/>
    </location>
</feature>
<organism evidence="3 4">
    <name type="scientific">Anatilimnocola aggregata</name>
    <dbReference type="NCBI Taxonomy" id="2528021"/>
    <lineage>
        <taxon>Bacteria</taxon>
        <taxon>Pseudomonadati</taxon>
        <taxon>Planctomycetota</taxon>
        <taxon>Planctomycetia</taxon>
        <taxon>Pirellulales</taxon>
        <taxon>Pirellulaceae</taxon>
        <taxon>Anatilimnocola</taxon>
    </lineage>
</organism>
<name>A0A517Y4L2_9BACT</name>
<gene>
    <name evidence="3" type="ORF">ETAA8_02370</name>
</gene>
<evidence type="ECO:0000313" key="3">
    <source>
        <dbReference type="EMBL" id="QDU25175.1"/>
    </source>
</evidence>
<feature type="transmembrane region" description="Helical" evidence="1">
    <location>
        <begin position="90"/>
        <end position="109"/>
    </location>
</feature>
<dbReference type="InterPro" id="IPR006976">
    <property type="entry name" value="VanZ-like"/>
</dbReference>
<dbReference type="AlphaFoldDB" id="A0A517Y4L2"/>
<evidence type="ECO:0000313" key="4">
    <source>
        <dbReference type="Proteomes" id="UP000315017"/>
    </source>
</evidence>
<dbReference type="EMBL" id="CP036274">
    <property type="protein sequence ID" value="QDU25175.1"/>
    <property type="molecule type" value="Genomic_DNA"/>
</dbReference>
<sequence length="127" mass="13530">MAAAYWALIFTLTHVPLSFPGPVGSLDKLQHGSAFFGLAVLLCSAYGAWRPHDTLGYIWVFIAIAAYGAIDEITQGFVPYRYPDFFDWLADVGGAAVGVGLMFLVAAFWPARAAAAAAVASADVKTR</sequence>
<keyword evidence="1" id="KW-1133">Transmembrane helix</keyword>
<dbReference type="Pfam" id="PF04892">
    <property type="entry name" value="VanZ"/>
    <property type="match status" value="1"/>
</dbReference>
<protein>
    <submittedName>
        <fullName evidence="3">VanZ like family protein</fullName>
    </submittedName>
</protein>
<dbReference type="Proteomes" id="UP000315017">
    <property type="component" value="Chromosome"/>
</dbReference>
<dbReference type="PANTHER" id="PTHR28008:SF1">
    <property type="entry name" value="DOMAIN PROTEIN, PUTATIVE (AFU_ORTHOLOGUE AFUA_3G10980)-RELATED"/>
    <property type="match status" value="1"/>
</dbReference>
<dbReference type="KEGG" id="aagg:ETAA8_02370"/>
<evidence type="ECO:0000259" key="2">
    <source>
        <dbReference type="Pfam" id="PF04892"/>
    </source>
</evidence>